<name>A0A2R7Y2N8_9CREN</name>
<dbReference type="Proteomes" id="UP000244093">
    <property type="component" value="Unassembled WGS sequence"/>
</dbReference>
<sequence>MGKVITITVPEWIDEKRFREIINRALAEISPRIMSIDRLREILGVKELKEEISDDVYVREKEKERVKWSY</sequence>
<organism evidence="1 2">
    <name type="scientific">Zestosphaera tikiterensis</name>
    <dbReference type="NCBI Taxonomy" id="1973259"/>
    <lineage>
        <taxon>Archaea</taxon>
        <taxon>Thermoproteota</taxon>
        <taxon>Thermoprotei</taxon>
        <taxon>Desulfurococcales</taxon>
        <taxon>Desulfurococcaceae</taxon>
        <taxon>Zestosphaera</taxon>
    </lineage>
</organism>
<reference evidence="1 2" key="1">
    <citation type="journal article" date="2018" name="Syst. Appl. Microbiol.">
        <title>A new symbiotic nanoarchaeote (Candidatus Nanoclepta minutus) and its host (Zestosphaera tikiterensis gen. nov., sp. nov.) from a New Zealand hot spring.</title>
        <authorList>
            <person name="St John E."/>
            <person name="Liu Y."/>
            <person name="Podar M."/>
            <person name="Stott M.B."/>
            <person name="Meneghin J."/>
            <person name="Chen Z."/>
            <person name="Lagutin K."/>
            <person name="Mitchell K."/>
            <person name="Reysenbach A.L."/>
        </authorList>
    </citation>
    <scope>NUCLEOTIDE SEQUENCE [LARGE SCALE GENOMIC DNA]</scope>
    <source>
        <strain evidence="1">NZ3</strain>
    </source>
</reference>
<evidence type="ECO:0000313" key="2">
    <source>
        <dbReference type="Proteomes" id="UP000244093"/>
    </source>
</evidence>
<protein>
    <submittedName>
        <fullName evidence="1">Uncharacterized protein</fullName>
    </submittedName>
</protein>
<accession>A0A2R7Y2N8</accession>
<evidence type="ECO:0000313" key="1">
    <source>
        <dbReference type="EMBL" id="PUA31811.1"/>
    </source>
</evidence>
<dbReference type="EMBL" id="NBVN01000006">
    <property type="protein sequence ID" value="PUA31811.1"/>
    <property type="molecule type" value="Genomic_DNA"/>
</dbReference>
<comment type="caution">
    <text evidence="1">The sequence shown here is derived from an EMBL/GenBank/DDBJ whole genome shotgun (WGS) entry which is preliminary data.</text>
</comment>
<dbReference type="AlphaFoldDB" id="A0A2R7Y2N8"/>
<gene>
    <name evidence="1" type="ORF">B7O98_08405</name>
</gene>
<proteinExistence type="predicted"/>